<keyword evidence="3" id="KW-1185">Reference proteome</keyword>
<dbReference type="STRING" id="587909.SAMN05421810_11438"/>
<evidence type="ECO:0000313" key="2">
    <source>
        <dbReference type="EMBL" id="SFQ71298.1"/>
    </source>
</evidence>
<proteinExistence type="predicted"/>
<evidence type="ECO:0000313" key="3">
    <source>
        <dbReference type="Proteomes" id="UP000198727"/>
    </source>
</evidence>
<organism evidence="2 3">
    <name type="scientific">Amycolatopsis arida</name>
    <dbReference type="NCBI Taxonomy" id="587909"/>
    <lineage>
        <taxon>Bacteria</taxon>
        <taxon>Bacillati</taxon>
        <taxon>Actinomycetota</taxon>
        <taxon>Actinomycetes</taxon>
        <taxon>Pseudonocardiales</taxon>
        <taxon>Pseudonocardiaceae</taxon>
        <taxon>Amycolatopsis</taxon>
    </lineage>
</organism>
<dbReference type="GO" id="GO:0004518">
    <property type="term" value="F:nuclease activity"/>
    <property type="evidence" value="ECO:0007669"/>
    <property type="project" value="InterPro"/>
</dbReference>
<dbReference type="PROSITE" id="PS51658">
    <property type="entry name" value="BFN"/>
    <property type="match status" value="1"/>
</dbReference>
<dbReference type="Pfam" id="PF02577">
    <property type="entry name" value="BFN_dom"/>
    <property type="match status" value="1"/>
</dbReference>
<feature type="domain" description="BFN" evidence="1">
    <location>
        <begin position="4"/>
        <end position="134"/>
    </location>
</feature>
<gene>
    <name evidence="2" type="ORF">SAMN05421810_11438</name>
</gene>
<dbReference type="Proteomes" id="UP000198727">
    <property type="component" value="Unassembled WGS sequence"/>
</dbReference>
<dbReference type="PANTHER" id="PTHR15160">
    <property type="entry name" value="VON HIPPEL-LINDAU PROTEIN"/>
    <property type="match status" value="1"/>
</dbReference>
<dbReference type="Gene3D" id="3.10.690.10">
    <property type="entry name" value="Bifunctional nuclease domain"/>
    <property type="match status" value="1"/>
</dbReference>
<protein>
    <recommendedName>
        <fullName evidence="1">BFN domain-containing protein</fullName>
    </recommendedName>
</protein>
<name>A0A1I6ARC7_9PSEU</name>
<dbReference type="InterPro" id="IPR036104">
    <property type="entry name" value="BFN_sf"/>
</dbReference>
<accession>A0A1I6ARC7</accession>
<dbReference type="SUPFAM" id="SSF103256">
    <property type="entry name" value="Hypothetical protein TM0160"/>
    <property type="match status" value="1"/>
</dbReference>
<dbReference type="EMBL" id="FOWW01000014">
    <property type="protein sequence ID" value="SFQ71298.1"/>
    <property type="molecule type" value="Genomic_DNA"/>
</dbReference>
<reference evidence="3" key="1">
    <citation type="submission" date="2016-10" db="EMBL/GenBank/DDBJ databases">
        <authorList>
            <person name="Varghese N."/>
            <person name="Submissions S."/>
        </authorList>
    </citation>
    <scope>NUCLEOTIDE SEQUENCE [LARGE SCALE GENOMIC DNA]</scope>
    <source>
        <strain evidence="3">CGMCC 4.5579</strain>
    </source>
</reference>
<dbReference type="AlphaFoldDB" id="A0A1I6ARC7"/>
<dbReference type="PANTHER" id="PTHR15160:SF1">
    <property type="entry name" value="VON HIPPEL-LINDAU DISEASE TUMOR SUPPRESSOR"/>
    <property type="match status" value="1"/>
</dbReference>
<dbReference type="InterPro" id="IPR003729">
    <property type="entry name" value="Bi_nuclease_dom"/>
</dbReference>
<evidence type="ECO:0000259" key="1">
    <source>
        <dbReference type="PROSITE" id="PS51658"/>
    </source>
</evidence>
<sequence>MRPVVPVRVHGVAILAPDDETPVMLLRETAGERRWLPISIGMPEANALVAAHQRVEHPRPDTIQLIGHVIGAFGRRVRRVEVTALHEGVFHADLVLDDGVRISARPSDAVALGLRAEAPIEVDEEVLAVAAVELELSDEPNREPDVEREIETFRARLDEATPEDFEDRPPE</sequence>